<dbReference type="PIRSF" id="PIRSF038084">
    <property type="entry name" value="HAT-B_cat"/>
    <property type="match status" value="1"/>
</dbReference>
<dbReference type="AlphaFoldDB" id="A0A812DKR5"/>
<proteinExistence type="inferred from homology"/>
<evidence type="ECO:0000256" key="7">
    <source>
        <dbReference type="ARBA" id="ARBA00023315"/>
    </source>
</evidence>
<dbReference type="SUPFAM" id="SSF55729">
    <property type="entry name" value="Acyl-CoA N-acyltransferases (Nat)"/>
    <property type="match status" value="1"/>
</dbReference>
<evidence type="ECO:0000259" key="13">
    <source>
        <dbReference type="Pfam" id="PF10394"/>
    </source>
</evidence>
<name>A0A812DKR5_ACAPH</name>
<dbReference type="InterPro" id="IPR016181">
    <property type="entry name" value="Acyl_CoA_acyltransferase"/>
</dbReference>
<evidence type="ECO:0000256" key="1">
    <source>
        <dbReference type="ARBA" id="ARBA00004123"/>
    </source>
</evidence>
<feature type="domain" description="Histone acetyltransferase type B catalytic subunit C-terminal" evidence="14">
    <location>
        <begin position="291"/>
        <end position="342"/>
    </location>
</feature>
<comment type="catalytic activity">
    <reaction evidence="8 9">
        <text>L-lysyl-[protein] + acetyl-CoA = N(6)-acetyl-L-lysyl-[protein] + CoA + H(+)</text>
        <dbReference type="Rhea" id="RHEA:45948"/>
        <dbReference type="Rhea" id="RHEA-COMP:9752"/>
        <dbReference type="Rhea" id="RHEA-COMP:10731"/>
        <dbReference type="ChEBI" id="CHEBI:15378"/>
        <dbReference type="ChEBI" id="CHEBI:29969"/>
        <dbReference type="ChEBI" id="CHEBI:57287"/>
        <dbReference type="ChEBI" id="CHEBI:57288"/>
        <dbReference type="ChEBI" id="CHEBI:61930"/>
        <dbReference type="EC" id="2.3.1.48"/>
    </reaction>
</comment>
<feature type="domain" description="Histone acetyl transferase HAT1 N-terminal" evidence="13">
    <location>
        <begin position="29"/>
        <end position="192"/>
    </location>
</feature>
<dbReference type="GO" id="GO:0004402">
    <property type="term" value="F:histone acetyltransferase activity"/>
    <property type="evidence" value="ECO:0007669"/>
    <property type="project" value="UniProtKB-UniRule"/>
</dbReference>
<dbReference type="InterPro" id="IPR013523">
    <property type="entry name" value="Hist_AcTrfase_HAT1_C"/>
</dbReference>
<evidence type="ECO:0000313" key="15">
    <source>
        <dbReference type="EMBL" id="CAE1300785.1"/>
    </source>
</evidence>
<dbReference type="OrthoDB" id="10253098at2759"/>
<protein>
    <recommendedName>
        <fullName evidence="4 9">Histone acetyltransferase type B catalytic subunit</fullName>
        <ecNumber evidence="3 9">2.3.1.48</ecNumber>
    </recommendedName>
</protein>
<evidence type="ECO:0000256" key="4">
    <source>
        <dbReference type="ARBA" id="ARBA00021268"/>
    </source>
</evidence>
<dbReference type="Gene3D" id="3.90.360.10">
    <property type="entry name" value="Histone acetyl transferase 1 (HAT1), N-terminal domain"/>
    <property type="match status" value="1"/>
</dbReference>
<keyword evidence="16" id="KW-1185">Reference proteome</keyword>
<dbReference type="GO" id="GO:0000781">
    <property type="term" value="C:chromosome, telomeric region"/>
    <property type="evidence" value="ECO:0007669"/>
    <property type="project" value="GOC"/>
</dbReference>
<evidence type="ECO:0000256" key="8">
    <source>
        <dbReference type="ARBA" id="ARBA00048017"/>
    </source>
</evidence>
<keyword evidence="6" id="KW-0539">Nucleus</keyword>
<feature type="site" description="Interaction with histone H4 N-terminus" evidence="12">
    <location>
        <position position="204"/>
    </location>
</feature>
<evidence type="ECO:0000256" key="10">
    <source>
        <dbReference type="PIRSR" id="PIRSR038084-1"/>
    </source>
</evidence>
<organism evidence="15 16">
    <name type="scientific">Acanthosepion pharaonis</name>
    <name type="common">Pharaoh cuttlefish</name>
    <name type="synonym">Sepia pharaonis</name>
    <dbReference type="NCBI Taxonomy" id="158019"/>
    <lineage>
        <taxon>Eukaryota</taxon>
        <taxon>Metazoa</taxon>
        <taxon>Spiralia</taxon>
        <taxon>Lophotrochozoa</taxon>
        <taxon>Mollusca</taxon>
        <taxon>Cephalopoda</taxon>
        <taxon>Coleoidea</taxon>
        <taxon>Decapodiformes</taxon>
        <taxon>Sepiida</taxon>
        <taxon>Sepiina</taxon>
        <taxon>Sepiidae</taxon>
        <taxon>Acanthosepion</taxon>
    </lineage>
</organism>
<dbReference type="GO" id="GO:0042393">
    <property type="term" value="F:histone binding"/>
    <property type="evidence" value="ECO:0007669"/>
    <property type="project" value="InterPro"/>
</dbReference>
<evidence type="ECO:0000256" key="2">
    <source>
        <dbReference type="ARBA" id="ARBA00010543"/>
    </source>
</evidence>
<dbReference type="InterPro" id="IPR048776">
    <property type="entry name" value="HAT1_C"/>
</dbReference>
<evidence type="ECO:0000256" key="6">
    <source>
        <dbReference type="ARBA" id="ARBA00023242"/>
    </source>
</evidence>
<gene>
    <name evidence="15" type="ORF">SPHA_54076</name>
</gene>
<dbReference type="GO" id="GO:0005634">
    <property type="term" value="C:nucleus"/>
    <property type="evidence" value="ECO:0007669"/>
    <property type="project" value="UniProtKB-SubCell"/>
</dbReference>
<comment type="caution">
    <text evidence="15">The sequence shown here is derived from an EMBL/GenBank/DDBJ whole genome shotgun (WGS) entry which is preliminary data.</text>
</comment>
<dbReference type="EMBL" id="CAHIKZ030003474">
    <property type="protein sequence ID" value="CAE1300785.1"/>
    <property type="molecule type" value="Genomic_DNA"/>
</dbReference>
<evidence type="ECO:0000313" key="16">
    <source>
        <dbReference type="Proteomes" id="UP000597762"/>
    </source>
</evidence>
<dbReference type="Pfam" id="PF21183">
    <property type="entry name" value="HAT1_C"/>
    <property type="match status" value="1"/>
</dbReference>
<comment type="subcellular location">
    <subcellularLocation>
        <location evidence="1">Nucleus</location>
    </subcellularLocation>
</comment>
<sequence>MAENFRFTGLYTQNGVTSGLMKNKLEAYKCCANDVINFKLVREEKDLENEDTTFRPDMTHQLFGDQESIFGYRDLSLDVFYTAGTLITYLKIKYMDKVTPQKFEGICADDVEKPIAKMMPPGYLTNIDEFVNALSKEDTFRPPGEMLHSYKTENKKDNKVKWFEVYKASIEDTPDFRKYHERLQTFILFFIDAASYIDVDDDRWTFYLLFEKYRINGGFRYAAVGYMTVYNYYAYPEKIRPRISQVLILPPFQKQGHGAQLLQTFYNETYTRPEVLDITVEDPSENFQRLRDFVDTRNCMALPSFHPDHLLNGFSEEMATEARNKLKLSKRQARRCYEILRLKFVDVNNEEQFRAYRLDVKRRLNLPFHKNGRDFKKLENILHPEELSATMPNMTTEQRHLFLEKQFQELLEIYQHIVKRLDDSNEP</sequence>
<comment type="similarity">
    <text evidence="2 9">Belongs to the HAT1 family.</text>
</comment>
<dbReference type="PANTHER" id="PTHR12046">
    <property type="entry name" value="HISTONE ACETYLTRANSFERASE TYPE B CATALYTIC SUBUNIT"/>
    <property type="match status" value="1"/>
</dbReference>
<evidence type="ECO:0000256" key="3">
    <source>
        <dbReference type="ARBA" id="ARBA00013184"/>
    </source>
</evidence>
<dbReference type="EC" id="2.3.1.48" evidence="3 9"/>
<evidence type="ECO:0000256" key="9">
    <source>
        <dbReference type="PIRNR" id="PIRNR038084"/>
    </source>
</evidence>
<feature type="region of interest" description="Interaction with histone H4 N-terminus" evidence="11">
    <location>
        <begin position="65"/>
        <end position="67"/>
    </location>
</feature>
<keyword evidence="5 9" id="KW-0808">Transferase</keyword>
<dbReference type="InterPro" id="IPR019467">
    <property type="entry name" value="Hat1_N"/>
</dbReference>
<dbReference type="InterPro" id="IPR017380">
    <property type="entry name" value="Hist_AcTrfase_B-typ_cat-su"/>
</dbReference>
<feature type="active site" description="Proton donor/acceptor" evidence="10">
    <location>
        <position position="281"/>
    </location>
</feature>
<dbReference type="Gene3D" id="3.40.630.30">
    <property type="match status" value="1"/>
</dbReference>
<evidence type="ECO:0000256" key="12">
    <source>
        <dbReference type="PIRSR" id="PIRSR038084-3"/>
    </source>
</evidence>
<dbReference type="GO" id="GO:0031509">
    <property type="term" value="P:subtelomeric heterochromatin formation"/>
    <property type="evidence" value="ECO:0007669"/>
    <property type="project" value="InterPro"/>
</dbReference>
<dbReference type="InterPro" id="IPR037113">
    <property type="entry name" value="Hat1_N_sf"/>
</dbReference>
<keyword evidence="7 9" id="KW-0012">Acyltransferase</keyword>
<dbReference type="Gene3D" id="1.10.10.390">
    <property type="match status" value="1"/>
</dbReference>
<dbReference type="Proteomes" id="UP000597762">
    <property type="component" value="Unassembled WGS sequence"/>
</dbReference>
<reference evidence="15" key="1">
    <citation type="submission" date="2021-01" db="EMBL/GenBank/DDBJ databases">
        <authorList>
            <person name="Li R."/>
            <person name="Bekaert M."/>
        </authorList>
    </citation>
    <scope>NUCLEOTIDE SEQUENCE</scope>
    <source>
        <strain evidence="15">Farmed</strain>
    </source>
</reference>
<evidence type="ECO:0000256" key="5">
    <source>
        <dbReference type="ARBA" id="ARBA00022679"/>
    </source>
</evidence>
<accession>A0A812DKR5</accession>
<evidence type="ECO:0000259" key="14">
    <source>
        <dbReference type="Pfam" id="PF21183"/>
    </source>
</evidence>
<feature type="region of interest" description="Interaction with histone H4 N-terminus" evidence="11">
    <location>
        <begin position="230"/>
        <end position="232"/>
    </location>
</feature>
<evidence type="ECO:0000256" key="11">
    <source>
        <dbReference type="PIRSR" id="PIRSR038084-2"/>
    </source>
</evidence>
<dbReference type="Pfam" id="PF10394">
    <property type="entry name" value="Hat1_N"/>
    <property type="match status" value="1"/>
</dbReference>